<comment type="caution">
    <text evidence="7">The sequence shown here is derived from an EMBL/GenBank/DDBJ whole genome shotgun (WGS) entry which is preliminary data.</text>
</comment>
<dbReference type="InterPro" id="IPR013083">
    <property type="entry name" value="Znf_RING/FYVE/PHD"/>
</dbReference>
<dbReference type="Gene3D" id="1.20.1020.10">
    <property type="entry name" value="TAZ domain"/>
    <property type="match status" value="1"/>
</dbReference>
<dbReference type="PANTHER" id="PTHR47162">
    <property type="entry name" value="OS02G0192300 PROTEIN"/>
    <property type="match status" value="1"/>
</dbReference>
<evidence type="ECO:0000256" key="3">
    <source>
        <dbReference type="ARBA" id="ARBA00022833"/>
    </source>
</evidence>
<feature type="compositionally biased region" description="Polar residues" evidence="5">
    <location>
        <begin position="161"/>
        <end position="173"/>
    </location>
</feature>
<dbReference type="EMBL" id="JNBR01000507">
    <property type="protein sequence ID" value="OQR91713.1"/>
    <property type="molecule type" value="Genomic_DNA"/>
</dbReference>
<dbReference type="InterPro" id="IPR035898">
    <property type="entry name" value="TAZ_dom_sf"/>
</dbReference>
<feature type="region of interest" description="Disordered" evidence="5">
    <location>
        <begin position="350"/>
        <end position="369"/>
    </location>
</feature>
<evidence type="ECO:0000259" key="6">
    <source>
        <dbReference type="PROSITE" id="PS50016"/>
    </source>
</evidence>
<dbReference type="OrthoDB" id="432829at2759"/>
<feature type="compositionally biased region" description="Acidic residues" evidence="5">
    <location>
        <begin position="97"/>
        <end position="106"/>
    </location>
</feature>
<evidence type="ECO:0000256" key="2">
    <source>
        <dbReference type="ARBA" id="ARBA00022771"/>
    </source>
</evidence>
<evidence type="ECO:0000313" key="8">
    <source>
        <dbReference type="Proteomes" id="UP000243579"/>
    </source>
</evidence>
<reference evidence="7 8" key="1">
    <citation type="journal article" date="2014" name="Genome Biol. Evol.">
        <title>The secreted proteins of Achlya hypogyna and Thraustotheca clavata identify the ancestral oomycete secretome and reveal gene acquisitions by horizontal gene transfer.</title>
        <authorList>
            <person name="Misner I."/>
            <person name="Blouin N."/>
            <person name="Leonard G."/>
            <person name="Richards T.A."/>
            <person name="Lane C.E."/>
        </authorList>
    </citation>
    <scope>NUCLEOTIDE SEQUENCE [LARGE SCALE GENOMIC DNA]</scope>
    <source>
        <strain evidence="7 8">ATCC 48635</strain>
    </source>
</reference>
<feature type="domain" description="PHD-type" evidence="6">
    <location>
        <begin position="373"/>
        <end position="421"/>
    </location>
</feature>
<name>A0A1V9Z180_ACHHY</name>
<protein>
    <recommendedName>
        <fullName evidence="6">PHD-type domain-containing protein</fullName>
    </recommendedName>
</protein>
<dbReference type="AlphaFoldDB" id="A0A1V9Z180"/>
<feature type="compositionally biased region" description="Low complexity" evidence="5">
    <location>
        <begin position="235"/>
        <end position="273"/>
    </location>
</feature>
<sequence>MTSASFDWQATYAADARVADMKSSCLTMFSWFKQAKRGVGPAQARSVQGVGARPAATSHPSPSVVPQSDAAVRKATAEPTPSVPDEPSTPIATSESAVDDDMDIYEPEVCASPPAEQPESRTEVEDVDMEEGEVDPSSPRPMPPVAESTPDASLATKLSPAPTNTSPPAHSTSPLPNVPLAPPVAKATALPTKPSDSQPDTSLPAPASPSLAKATSPSPAKALSPLPTEVAAAQPKVSSPPAAEAASPAPARASSTPAKAASSPAKVPSSPAKLLTPPSSKVLPPAETASPPLAAVAVNPDVSDERAEVDEPMDESVEEVTFAAAVDNSGTAPKPSRKRPPVSEAVVVDISDDDESDEDSCPSSPDDSDEVEAKLCLVCNIDENDDESLLCDECGNVYHTYCVGLHAVPSGDWFCPSCARVYSTQSSLKAPELMVKDLKRMDKWLVHSCQCDAAACDDEAFGTYCAHLKKALKVMSWLSFNPEVRAVGFADKMAKLFAFHAIHCQVGPACPVPLCRKVHASDSSA</sequence>
<dbReference type="STRING" id="1202772.A0A1V9Z180"/>
<dbReference type="SUPFAM" id="SSF57903">
    <property type="entry name" value="FYVE/PHD zinc finger"/>
    <property type="match status" value="1"/>
</dbReference>
<dbReference type="Pfam" id="PF00628">
    <property type="entry name" value="PHD"/>
    <property type="match status" value="1"/>
</dbReference>
<dbReference type="Gene3D" id="3.30.40.10">
    <property type="entry name" value="Zinc/RING finger domain, C3HC4 (zinc finger)"/>
    <property type="match status" value="1"/>
</dbReference>
<dbReference type="PANTHER" id="PTHR47162:SF10">
    <property type="entry name" value="METHYL-CPG-BINDING DOMAIN-CONTAINING PROTEIN 9 ISOFORM X1"/>
    <property type="match status" value="1"/>
</dbReference>
<accession>A0A1V9Z180</accession>
<dbReference type="Proteomes" id="UP000243579">
    <property type="component" value="Unassembled WGS sequence"/>
</dbReference>
<keyword evidence="1" id="KW-0479">Metal-binding</keyword>
<feature type="compositionally biased region" description="Low complexity" evidence="5">
    <location>
        <begin position="201"/>
        <end position="228"/>
    </location>
</feature>
<evidence type="ECO:0000313" key="7">
    <source>
        <dbReference type="EMBL" id="OQR91713.1"/>
    </source>
</evidence>
<keyword evidence="2 4" id="KW-0863">Zinc-finger</keyword>
<dbReference type="SMART" id="SM00249">
    <property type="entry name" value="PHD"/>
    <property type="match status" value="1"/>
</dbReference>
<feature type="region of interest" description="Disordered" evidence="5">
    <location>
        <begin position="37"/>
        <end position="316"/>
    </location>
</feature>
<keyword evidence="8" id="KW-1185">Reference proteome</keyword>
<dbReference type="PROSITE" id="PS50016">
    <property type="entry name" value="ZF_PHD_2"/>
    <property type="match status" value="1"/>
</dbReference>
<evidence type="ECO:0000256" key="5">
    <source>
        <dbReference type="SAM" id="MobiDB-lite"/>
    </source>
</evidence>
<evidence type="ECO:0000256" key="1">
    <source>
        <dbReference type="ARBA" id="ARBA00022723"/>
    </source>
</evidence>
<dbReference type="InterPro" id="IPR011011">
    <property type="entry name" value="Znf_FYVE_PHD"/>
</dbReference>
<dbReference type="PROSITE" id="PS01359">
    <property type="entry name" value="ZF_PHD_1"/>
    <property type="match status" value="1"/>
</dbReference>
<organism evidence="7 8">
    <name type="scientific">Achlya hypogyna</name>
    <name type="common">Oomycete</name>
    <name type="synonym">Protoachlya hypogyna</name>
    <dbReference type="NCBI Taxonomy" id="1202772"/>
    <lineage>
        <taxon>Eukaryota</taxon>
        <taxon>Sar</taxon>
        <taxon>Stramenopiles</taxon>
        <taxon>Oomycota</taxon>
        <taxon>Saprolegniomycetes</taxon>
        <taxon>Saprolegniales</taxon>
        <taxon>Achlyaceae</taxon>
        <taxon>Achlya</taxon>
    </lineage>
</organism>
<dbReference type="InterPro" id="IPR019787">
    <property type="entry name" value="Znf_PHD-finger"/>
</dbReference>
<evidence type="ECO:0000256" key="4">
    <source>
        <dbReference type="PROSITE-ProRule" id="PRU00146"/>
    </source>
</evidence>
<feature type="compositionally biased region" description="Acidic residues" evidence="5">
    <location>
        <begin position="125"/>
        <end position="134"/>
    </location>
</feature>
<dbReference type="InterPro" id="IPR019786">
    <property type="entry name" value="Zinc_finger_PHD-type_CS"/>
</dbReference>
<feature type="compositionally biased region" description="Acidic residues" evidence="5">
    <location>
        <begin position="307"/>
        <end position="316"/>
    </location>
</feature>
<dbReference type="InterPro" id="IPR001965">
    <property type="entry name" value="Znf_PHD"/>
</dbReference>
<gene>
    <name evidence="7" type="ORF">ACHHYP_04446</name>
</gene>
<proteinExistence type="predicted"/>
<dbReference type="GO" id="GO:0008270">
    <property type="term" value="F:zinc ion binding"/>
    <property type="evidence" value="ECO:0007669"/>
    <property type="project" value="UniProtKB-KW"/>
</dbReference>
<keyword evidence="3" id="KW-0862">Zinc</keyword>